<evidence type="ECO:0000313" key="1">
    <source>
        <dbReference type="EMBL" id="KKB56661.1"/>
    </source>
</evidence>
<dbReference type="EMBL" id="AQHW01000014">
    <property type="protein sequence ID" value="KKB56661.1"/>
    <property type="molecule type" value="Genomic_DNA"/>
</dbReference>
<proteinExistence type="predicted"/>
<reference evidence="1 2" key="1">
    <citation type="submission" date="2013-04" db="EMBL/GenBank/DDBJ databases">
        <title>The Genome Sequence of Parabacteroides gordonii DSM 23371.</title>
        <authorList>
            <consortium name="The Broad Institute Genomics Platform"/>
            <person name="Earl A."/>
            <person name="Ward D."/>
            <person name="Feldgarden M."/>
            <person name="Gevers D."/>
            <person name="Martens E."/>
            <person name="Sakamoto M."/>
            <person name="Benno Y."/>
            <person name="Suzuki N."/>
            <person name="Matsunaga N."/>
            <person name="Koshihara K."/>
            <person name="Seki M."/>
            <person name="Komiya H."/>
            <person name="Walker B."/>
            <person name="Young S."/>
            <person name="Zeng Q."/>
            <person name="Gargeya S."/>
            <person name="Fitzgerald M."/>
            <person name="Haas B."/>
            <person name="Abouelleil A."/>
            <person name="Allen A.W."/>
            <person name="Alvarado L."/>
            <person name="Arachchi H.M."/>
            <person name="Berlin A.M."/>
            <person name="Chapman S.B."/>
            <person name="Gainer-Dewar J."/>
            <person name="Goldberg J."/>
            <person name="Griggs A."/>
            <person name="Gujja S."/>
            <person name="Hansen M."/>
            <person name="Howarth C."/>
            <person name="Imamovic A."/>
            <person name="Ireland A."/>
            <person name="Larimer J."/>
            <person name="McCowan C."/>
            <person name="Murphy C."/>
            <person name="Pearson M."/>
            <person name="Poon T.W."/>
            <person name="Priest M."/>
            <person name="Roberts A."/>
            <person name="Saif S."/>
            <person name="Shea T."/>
            <person name="Sisk P."/>
            <person name="Sykes S."/>
            <person name="Wortman J."/>
            <person name="Nusbaum C."/>
            <person name="Birren B."/>
        </authorList>
    </citation>
    <scope>NUCLEOTIDE SEQUENCE [LARGE SCALE GENOMIC DNA]</scope>
    <source>
        <strain evidence="1 2">MS-1</strain>
    </source>
</reference>
<dbReference type="HOGENOM" id="CLU_2754248_0_0_10"/>
<sequence length="70" mass="8172">MTSVNVQQKDLYGQSPIEHEHVDNNLAVRDMLVNRGIFPEHFPAGEDIKKVEKRMKKETNKLSDPRKKKK</sequence>
<accession>A0A0F5JFR3</accession>
<dbReference type="PATRIC" id="fig|1203610.3.peg.2358"/>
<dbReference type="AlphaFoldDB" id="A0A0F5JFR3"/>
<dbReference type="STRING" id="1203610.HMPREF1536_02297"/>
<gene>
    <name evidence="1" type="ORF">HMPREF1536_02297</name>
</gene>
<evidence type="ECO:0000313" key="2">
    <source>
        <dbReference type="Proteomes" id="UP000033035"/>
    </source>
</evidence>
<comment type="caution">
    <text evidence="1">The sequence shown here is derived from an EMBL/GenBank/DDBJ whole genome shotgun (WGS) entry which is preliminary data.</text>
</comment>
<organism evidence="1 2">
    <name type="scientific">Parabacteroides gordonii MS-1 = DSM 23371</name>
    <dbReference type="NCBI Taxonomy" id="1203610"/>
    <lineage>
        <taxon>Bacteria</taxon>
        <taxon>Pseudomonadati</taxon>
        <taxon>Bacteroidota</taxon>
        <taxon>Bacteroidia</taxon>
        <taxon>Bacteroidales</taxon>
        <taxon>Tannerellaceae</taxon>
        <taxon>Parabacteroides</taxon>
    </lineage>
</organism>
<name>A0A0F5JFR3_9BACT</name>
<keyword evidence="2" id="KW-1185">Reference proteome</keyword>
<dbReference type="Proteomes" id="UP000033035">
    <property type="component" value="Unassembled WGS sequence"/>
</dbReference>
<protein>
    <submittedName>
        <fullName evidence="1">Uncharacterized protein</fullName>
    </submittedName>
</protein>